<proteinExistence type="predicted"/>
<protein>
    <submittedName>
        <fullName evidence="2">Uncharacterized protein</fullName>
    </submittedName>
</protein>
<dbReference type="KEGG" id="plal:FXN65_24695"/>
<evidence type="ECO:0000256" key="1">
    <source>
        <dbReference type="SAM" id="Phobius"/>
    </source>
</evidence>
<evidence type="ECO:0000313" key="2">
    <source>
        <dbReference type="EMBL" id="QEY65101.1"/>
    </source>
</evidence>
<feature type="transmembrane region" description="Helical" evidence="1">
    <location>
        <begin position="72"/>
        <end position="93"/>
    </location>
</feature>
<dbReference type="Proteomes" id="UP000327179">
    <property type="component" value="Chromosome"/>
</dbReference>
<keyword evidence="1" id="KW-0472">Membrane</keyword>
<name>A0A5J6QUV1_9GAMM</name>
<gene>
    <name evidence="2" type="ORF">FXN65_24695</name>
</gene>
<accession>A0A5J6QUV1</accession>
<evidence type="ECO:0000313" key="3">
    <source>
        <dbReference type="Proteomes" id="UP000327179"/>
    </source>
</evidence>
<dbReference type="AlphaFoldDB" id="A0A5J6QUV1"/>
<reference evidence="2 3" key="1">
    <citation type="submission" date="2019-08" db="EMBL/GenBank/DDBJ databases">
        <title>Whole-genome Sequencing of e-waste polymer degrading bacterium Pseudomonas sp. strain PE08.</title>
        <authorList>
            <person name="Kirdat K."/>
            <person name="Debbarma P."/>
            <person name="Narawade N."/>
            <person name="Suyal D."/>
            <person name="Thorat V."/>
            <person name="Shouche Y."/>
            <person name="Goel R."/>
            <person name="Yadav A."/>
        </authorList>
    </citation>
    <scope>NUCLEOTIDE SEQUENCE [LARGE SCALE GENOMIC DNA]</scope>
    <source>
        <strain evidence="2 3">PE08</strain>
    </source>
</reference>
<dbReference type="EMBL" id="CP043311">
    <property type="protein sequence ID" value="QEY65101.1"/>
    <property type="molecule type" value="Genomic_DNA"/>
</dbReference>
<sequence length="94" mass="10168">MIFGLAFIALLLTGSFGMIKCLTIKGELEQALKEAKLTGQEFYSSVPLQINLYRDSASKGITSEKQGVIKSYVHAEVLSVAAFSCIVILLALVK</sequence>
<keyword evidence="1" id="KW-0812">Transmembrane</keyword>
<keyword evidence="1" id="KW-1133">Transmembrane helix</keyword>
<organism evidence="2 3">
    <name type="scientific">Metapseudomonas lalkuanensis</name>
    <dbReference type="NCBI Taxonomy" id="2604832"/>
    <lineage>
        <taxon>Bacteria</taxon>
        <taxon>Pseudomonadati</taxon>
        <taxon>Pseudomonadota</taxon>
        <taxon>Gammaproteobacteria</taxon>
        <taxon>Pseudomonadales</taxon>
        <taxon>Pseudomonadaceae</taxon>
        <taxon>Metapseudomonas</taxon>
    </lineage>
</organism>
<keyword evidence="3" id="KW-1185">Reference proteome</keyword>
<dbReference type="RefSeq" id="WP_151137359.1">
    <property type="nucleotide sequence ID" value="NZ_CP043311.1"/>
</dbReference>